<reference evidence="7" key="1">
    <citation type="journal article" date="2018" name="DNA Res.">
        <title>Multiple hybrid de novo genome assembly of finger millet, an orphan allotetraploid crop.</title>
        <authorList>
            <person name="Hatakeyama M."/>
            <person name="Aluri S."/>
            <person name="Balachadran M.T."/>
            <person name="Sivarajan S.R."/>
            <person name="Patrignani A."/>
            <person name="Gruter S."/>
            <person name="Poveda L."/>
            <person name="Shimizu-Inatsugi R."/>
            <person name="Baeten J."/>
            <person name="Francoijs K.J."/>
            <person name="Nataraja K.N."/>
            <person name="Reddy Y.A.N."/>
            <person name="Phadnis S."/>
            <person name="Ravikumar R.L."/>
            <person name="Schlapbach R."/>
            <person name="Sreeman S.M."/>
            <person name="Shimizu K.K."/>
        </authorList>
    </citation>
    <scope>NUCLEOTIDE SEQUENCE</scope>
</reference>
<dbReference type="GO" id="GO:0003677">
    <property type="term" value="F:DNA binding"/>
    <property type="evidence" value="ECO:0007669"/>
    <property type="project" value="InterPro"/>
</dbReference>
<dbReference type="InterPro" id="IPR009668">
    <property type="entry name" value="RNA_pol-assoc_fac_A49-like"/>
</dbReference>
<dbReference type="GO" id="GO:0000428">
    <property type="term" value="C:DNA-directed RNA polymerase complex"/>
    <property type="evidence" value="ECO:0007669"/>
    <property type="project" value="UniProtKB-KW"/>
</dbReference>
<comment type="caution">
    <text evidence="7">The sequence shown here is derived from an EMBL/GenBank/DDBJ whole genome shotgun (WGS) entry which is preliminary data.</text>
</comment>
<keyword evidence="4" id="KW-0804">Transcription</keyword>
<feature type="compositionally biased region" description="Basic and acidic residues" evidence="6">
    <location>
        <begin position="93"/>
        <end position="107"/>
    </location>
</feature>
<organism evidence="7 8">
    <name type="scientific">Eleusine coracana subsp. coracana</name>
    <dbReference type="NCBI Taxonomy" id="191504"/>
    <lineage>
        <taxon>Eukaryota</taxon>
        <taxon>Viridiplantae</taxon>
        <taxon>Streptophyta</taxon>
        <taxon>Embryophyta</taxon>
        <taxon>Tracheophyta</taxon>
        <taxon>Spermatophyta</taxon>
        <taxon>Magnoliopsida</taxon>
        <taxon>Liliopsida</taxon>
        <taxon>Poales</taxon>
        <taxon>Poaceae</taxon>
        <taxon>PACMAD clade</taxon>
        <taxon>Chloridoideae</taxon>
        <taxon>Cynodonteae</taxon>
        <taxon>Eleusininae</taxon>
        <taxon>Eleusine</taxon>
    </lineage>
</organism>
<evidence type="ECO:0000313" key="7">
    <source>
        <dbReference type="EMBL" id="GJN25538.1"/>
    </source>
</evidence>
<protein>
    <recommendedName>
        <fullName evidence="9">DNA-directed RNA polymerase I subunit rpa49</fullName>
    </recommendedName>
</protein>
<dbReference type="PANTHER" id="PTHR14440">
    <property type="entry name" value="DNA-DIRECTED RNA POLYMERASE I SUBUNIT RPA49"/>
    <property type="match status" value="1"/>
</dbReference>
<evidence type="ECO:0000256" key="4">
    <source>
        <dbReference type="ARBA" id="ARBA00023163"/>
    </source>
</evidence>
<evidence type="ECO:0000256" key="1">
    <source>
        <dbReference type="ARBA" id="ARBA00004604"/>
    </source>
</evidence>
<keyword evidence="5" id="KW-0539">Nucleus</keyword>
<comment type="subcellular location">
    <subcellularLocation>
        <location evidence="1">Nucleus</location>
        <location evidence="1">Nucleolus</location>
    </subcellularLocation>
</comment>
<dbReference type="EMBL" id="BQKI01000078">
    <property type="protein sequence ID" value="GJN25538.1"/>
    <property type="molecule type" value="Genomic_DNA"/>
</dbReference>
<dbReference type="GO" id="GO:0006351">
    <property type="term" value="P:DNA-templated transcription"/>
    <property type="evidence" value="ECO:0007669"/>
    <property type="project" value="InterPro"/>
</dbReference>
<feature type="compositionally biased region" description="Polar residues" evidence="6">
    <location>
        <begin position="7"/>
        <end position="17"/>
    </location>
</feature>
<keyword evidence="8" id="KW-1185">Reference proteome</keyword>
<keyword evidence="3" id="KW-0240">DNA-directed RNA polymerase</keyword>
<dbReference type="AlphaFoldDB" id="A0AAV5ESV9"/>
<dbReference type="GO" id="GO:0005730">
    <property type="term" value="C:nucleolus"/>
    <property type="evidence" value="ECO:0007669"/>
    <property type="project" value="UniProtKB-SubCell"/>
</dbReference>
<evidence type="ECO:0000313" key="8">
    <source>
        <dbReference type="Proteomes" id="UP001054889"/>
    </source>
</evidence>
<evidence type="ECO:0000256" key="6">
    <source>
        <dbReference type="SAM" id="MobiDB-lite"/>
    </source>
</evidence>
<proteinExistence type="inferred from homology"/>
<dbReference type="Proteomes" id="UP001054889">
    <property type="component" value="Unassembled WGS sequence"/>
</dbReference>
<evidence type="ECO:0000256" key="5">
    <source>
        <dbReference type="ARBA" id="ARBA00023242"/>
    </source>
</evidence>
<name>A0AAV5ESV9_ELECO</name>
<sequence length="531" mass="58539">MEEDLQTVESLDPSSGSTKKKRKKKKRDAEKREAAAASPEKEMEKDSKEREAVDDAATAEKKKKKKKHKAVYDPEAEPEPVNVTIDASAAAAPEKEMEMDSKEREAVDDAATAEKRKKKHKAVYDPEPEPEPINVTIDASAAAAVAAAPPVVAYFPSGYNPLAAGSETPSARLFRSTKHPSRVDLVVRSPGGGPDFVGKSYEGEAAMPQLCNYALGVLDKASGTLKVVPIACDKILRLDPYVEVQKPAHSQHSGVTEEAGSAVGTGEKKVQDLTVLYGSKKDKETDKKWKSLNEQRNDPSAYMDLDLGEPETNVSTTDKESPVIVRNIPPYNPTADTSEAAYLFDEIIPKNLRSHLLEILGHLESGEFSSKGYGRFVSNRVQKLEKLEGEDKERLACILSYITHLLTLLARSSSMSKRHKKENQTNKAPSVPPAVYRKLLVMFTEGSGDLSTEKKELLINYILVLTLFADDFRSDPEDISADLKMTRLMLKPYYQQLGCKSDSAGAFSVSIWTLSAPIKFPKDVGRRKRRN</sequence>
<evidence type="ECO:0000256" key="2">
    <source>
        <dbReference type="ARBA" id="ARBA00009430"/>
    </source>
</evidence>
<feature type="compositionally biased region" description="Basic and acidic residues" evidence="6">
    <location>
        <begin position="27"/>
        <end position="53"/>
    </location>
</feature>
<accession>A0AAV5ESV9</accession>
<feature type="region of interest" description="Disordered" evidence="6">
    <location>
        <begin position="1"/>
        <end position="131"/>
    </location>
</feature>
<gene>
    <name evidence="7" type="primary">gb13379</name>
    <name evidence="7" type="ORF">PR202_gb13379</name>
</gene>
<evidence type="ECO:0008006" key="9">
    <source>
        <dbReference type="Google" id="ProtNLM"/>
    </source>
</evidence>
<reference evidence="7" key="2">
    <citation type="submission" date="2021-12" db="EMBL/GenBank/DDBJ databases">
        <title>Resequencing data analysis of finger millet.</title>
        <authorList>
            <person name="Hatakeyama M."/>
            <person name="Aluri S."/>
            <person name="Balachadran M.T."/>
            <person name="Sivarajan S.R."/>
            <person name="Poveda L."/>
            <person name="Shimizu-Inatsugi R."/>
            <person name="Schlapbach R."/>
            <person name="Sreeman S.M."/>
            <person name="Shimizu K.K."/>
        </authorList>
    </citation>
    <scope>NUCLEOTIDE SEQUENCE</scope>
</reference>
<comment type="similarity">
    <text evidence="2">Belongs to the eukaryotic RPA49/POLR1E RNA polymerase subunit family.</text>
</comment>
<evidence type="ECO:0000256" key="3">
    <source>
        <dbReference type="ARBA" id="ARBA00022478"/>
    </source>
</evidence>
<feature type="region of interest" description="Disordered" evidence="6">
    <location>
        <begin position="299"/>
        <end position="319"/>
    </location>
</feature>
<dbReference type="Pfam" id="PF06870">
    <property type="entry name" value="RNA_pol_I_A49"/>
    <property type="match status" value="1"/>
</dbReference>